<protein>
    <submittedName>
        <fullName evidence="1">Uncharacterized protein</fullName>
    </submittedName>
</protein>
<dbReference type="RefSeq" id="WP_014813303.1">
    <property type="nucleotide sequence ID" value="NC_018026.1"/>
</dbReference>
<name>I4CF85_DESTA</name>
<sequence length="104" mass="11588">MAKPKDTARRVTDVIALQPMNQMNVLPPDSGVIGSFLDNVRNTFKARAMRMNGLLKRVDETGQRMEGLLRMAAERAEAAESALEQNLLKEGLLPEISHKDPDEE</sequence>
<accession>I4CF85</accession>
<keyword evidence="2" id="KW-1185">Reference proteome</keyword>
<evidence type="ECO:0000313" key="1">
    <source>
        <dbReference type="EMBL" id="AFM28226.1"/>
    </source>
</evidence>
<dbReference type="Proteomes" id="UP000006055">
    <property type="component" value="Plasmid pDESTI.01"/>
</dbReference>
<gene>
    <name evidence="1" type="ordered locus">Desti_5647</name>
</gene>
<dbReference type="AlphaFoldDB" id="I4CF85"/>
<dbReference type="EMBL" id="CP003361">
    <property type="protein sequence ID" value="AFM28226.1"/>
    <property type="molecule type" value="Genomic_DNA"/>
</dbReference>
<geneLocation type="plasmid" evidence="1 2">
    <name>pDESTI.01</name>
</geneLocation>
<dbReference type="HOGENOM" id="CLU_2259266_0_0_7"/>
<dbReference type="KEGG" id="dti:Desti_5647"/>
<keyword evidence="1" id="KW-0614">Plasmid</keyword>
<organism evidence="1 2">
    <name type="scientific">Desulfomonile tiedjei (strain ATCC 49306 / DSM 6799 / DCB-1)</name>
    <dbReference type="NCBI Taxonomy" id="706587"/>
    <lineage>
        <taxon>Bacteria</taxon>
        <taxon>Pseudomonadati</taxon>
        <taxon>Thermodesulfobacteriota</taxon>
        <taxon>Desulfomonilia</taxon>
        <taxon>Desulfomonilales</taxon>
        <taxon>Desulfomonilaceae</taxon>
        <taxon>Desulfomonile</taxon>
    </lineage>
</organism>
<proteinExistence type="predicted"/>
<reference evidence="2" key="1">
    <citation type="submission" date="2012-06" db="EMBL/GenBank/DDBJ databases">
        <title>Complete sequence of plasmid of Desulfomonile tiedjei DSM 6799.</title>
        <authorList>
            <person name="Lucas S."/>
            <person name="Copeland A."/>
            <person name="Lapidus A."/>
            <person name="Glavina del Rio T."/>
            <person name="Dalin E."/>
            <person name="Tice H."/>
            <person name="Bruce D."/>
            <person name="Goodwin L."/>
            <person name="Pitluck S."/>
            <person name="Peters L."/>
            <person name="Ovchinnikova G."/>
            <person name="Zeytun A."/>
            <person name="Lu M."/>
            <person name="Kyrpides N."/>
            <person name="Mavromatis K."/>
            <person name="Ivanova N."/>
            <person name="Brettin T."/>
            <person name="Detter J.C."/>
            <person name="Han C."/>
            <person name="Larimer F."/>
            <person name="Land M."/>
            <person name="Hauser L."/>
            <person name="Markowitz V."/>
            <person name="Cheng J.-F."/>
            <person name="Hugenholtz P."/>
            <person name="Woyke T."/>
            <person name="Wu D."/>
            <person name="Spring S."/>
            <person name="Schroeder M."/>
            <person name="Brambilla E."/>
            <person name="Klenk H.-P."/>
            <person name="Eisen J.A."/>
        </authorList>
    </citation>
    <scope>NUCLEOTIDE SEQUENCE [LARGE SCALE GENOMIC DNA]</scope>
    <source>
        <strain evidence="2">ATCC 49306 / DSM 6799 / DCB-1</strain>
        <plasmid evidence="2">Plasmid pDESTI.01</plasmid>
    </source>
</reference>
<evidence type="ECO:0000313" key="2">
    <source>
        <dbReference type="Proteomes" id="UP000006055"/>
    </source>
</evidence>